<keyword evidence="3" id="KW-1185">Reference proteome</keyword>
<evidence type="ECO:0000259" key="1">
    <source>
        <dbReference type="Pfam" id="PF01863"/>
    </source>
</evidence>
<feature type="domain" description="YgjP-like metallopeptidase" evidence="1">
    <location>
        <begin position="25"/>
        <end position="237"/>
    </location>
</feature>
<dbReference type="InterPro" id="IPR002725">
    <property type="entry name" value="YgjP-like_metallopeptidase"/>
</dbReference>
<protein>
    <submittedName>
        <fullName evidence="2">M48 family metallopeptidase</fullName>
    </submittedName>
</protein>
<dbReference type="Pfam" id="PF01863">
    <property type="entry name" value="YgjP-like"/>
    <property type="match status" value="1"/>
</dbReference>
<evidence type="ECO:0000313" key="2">
    <source>
        <dbReference type="EMBL" id="MBK5898510.1"/>
    </source>
</evidence>
<evidence type="ECO:0000313" key="3">
    <source>
        <dbReference type="Proteomes" id="UP000604730"/>
    </source>
</evidence>
<dbReference type="InterPro" id="IPR053136">
    <property type="entry name" value="UTP_pyrophosphatase-like"/>
</dbReference>
<organism evidence="2 3">
    <name type="scientific">Catonella massiliensis</name>
    <dbReference type="NCBI Taxonomy" id="2799636"/>
    <lineage>
        <taxon>Bacteria</taxon>
        <taxon>Bacillati</taxon>
        <taxon>Bacillota</taxon>
        <taxon>Clostridia</taxon>
        <taxon>Lachnospirales</taxon>
        <taxon>Lachnospiraceae</taxon>
        <taxon>Catonella</taxon>
    </lineage>
</organism>
<dbReference type="Gene3D" id="3.30.2010.10">
    <property type="entry name" value="Metalloproteases ('zincins'), catalytic domain"/>
    <property type="match status" value="1"/>
</dbReference>
<dbReference type="EMBL" id="JAEPRJ010000001">
    <property type="protein sequence ID" value="MBK5898510.1"/>
    <property type="molecule type" value="Genomic_DNA"/>
</dbReference>
<name>A0ABS1J3A1_9FIRM</name>
<dbReference type="CDD" id="cd07344">
    <property type="entry name" value="M48_yhfN_like"/>
    <property type="match status" value="1"/>
</dbReference>
<accession>A0ABS1J3A1</accession>
<dbReference type="Proteomes" id="UP000604730">
    <property type="component" value="Unassembled WGS sequence"/>
</dbReference>
<proteinExistence type="predicted"/>
<comment type="caution">
    <text evidence="2">The sequence shown here is derived from an EMBL/GenBank/DDBJ whole genome shotgun (WGS) entry which is preliminary data.</text>
</comment>
<dbReference type="RefSeq" id="WP_208429924.1">
    <property type="nucleotide sequence ID" value="NZ_JAEPRJ010000001.1"/>
</dbReference>
<reference evidence="2 3" key="1">
    <citation type="submission" date="2021-01" db="EMBL/GenBank/DDBJ databases">
        <title>Isolation and description of Catonella massiliensis sp. nov., a novel Catonella species, isolated from a stable periodontitis subject.</title>
        <authorList>
            <person name="Antezack A."/>
            <person name="Boxberger M."/>
            <person name="La Scola B."/>
            <person name="Monnet-Corti V."/>
        </authorList>
    </citation>
    <scope>NUCLEOTIDE SEQUENCE [LARGE SCALE GENOMIC DNA]</scope>
    <source>
        <strain evidence="2 3">Marseille-Q4567</strain>
    </source>
</reference>
<sequence>MSVEVRKIRLGVKEYDYTLERKTVKNINLRVKPSEIIYVSANKRVPVDVIEGFIKSKEEFILEAFKRFEKNGENAENNREISYNTGDEINYFGKNLSLKVVQSPKESVKASSEYIYIFVKDVNDRERKERLLKKWELTFAKEVFTKMVDFCYPDFKEMGVAYPSISIRKMTSRWGSCKPKGGKITLNLELIHKPKECLRYVVVHEMAHFIHPNHSSDFWRVVGNIMPDYKKRRDVLNGR</sequence>
<gene>
    <name evidence="2" type="ORF">JJN12_12065</name>
</gene>
<dbReference type="PANTHER" id="PTHR30399">
    <property type="entry name" value="UNCHARACTERIZED PROTEIN YGJP"/>
    <property type="match status" value="1"/>
</dbReference>
<dbReference type="PANTHER" id="PTHR30399:SF1">
    <property type="entry name" value="UTP PYROPHOSPHATASE"/>
    <property type="match status" value="1"/>
</dbReference>